<dbReference type="InterPro" id="IPR001789">
    <property type="entry name" value="Sig_transdc_resp-reg_receiver"/>
</dbReference>
<keyword evidence="9" id="KW-1185">Reference proteome</keyword>
<keyword evidence="1 5" id="KW-0597">Phosphoprotein</keyword>
<dbReference type="PROSITE" id="PS50043">
    <property type="entry name" value="HTH_LUXR_2"/>
    <property type="match status" value="1"/>
</dbReference>
<dbReference type="SUPFAM" id="SSF52172">
    <property type="entry name" value="CheY-like"/>
    <property type="match status" value="1"/>
</dbReference>
<evidence type="ECO:0000256" key="3">
    <source>
        <dbReference type="ARBA" id="ARBA00023125"/>
    </source>
</evidence>
<gene>
    <name evidence="8" type="ORF">SAMN05421578_102110</name>
</gene>
<sequence>MTDNHIRVALVDDQQLIRHGFSYIIKAQDDMTLVGEASNGLEAIKMANDTLPHVILMDVQMPECSGIEATREILAVHPDIKIVILTTFDTEEYVYDGIRSGAVGYLLKDARPDELLDAVRAAYRGETIYRTAIAAKAIAKSFQSNTKVSQEITGVQLLEPFTERELDVLQQMAYGMRNEQIAGKLHISESTVKTHVHRILHKLSVEDRTQAVVYAIRNEVVQ</sequence>
<dbReference type="RefSeq" id="WP_068580667.1">
    <property type="nucleotide sequence ID" value="NZ_FTNK01000002.1"/>
</dbReference>
<dbReference type="PROSITE" id="PS00622">
    <property type="entry name" value="HTH_LUXR_1"/>
    <property type="match status" value="1"/>
</dbReference>
<dbReference type="PRINTS" id="PR00038">
    <property type="entry name" value="HTHLUXR"/>
</dbReference>
<dbReference type="InterPro" id="IPR058245">
    <property type="entry name" value="NreC/VraR/RcsB-like_REC"/>
</dbReference>
<feature type="domain" description="HTH luxR-type" evidence="6">
    <location>
        <begin position="154"/>
        <end position="219"/>
    </location>
</feature>
<dbReference type="EMBL" id="FTNK01000002">
    <property type="protein sequence ID" value="SIQ46478.1"/>
    <property type="molecule type" value="Genomic_DNA"/>
</dbReference>
<dbReference type="Pfam" id="PF00196">
    <property type="entry name" value="GerE"/>
    <property type="match status" value="1"/>
</dbReference>
<evidence type="ECO:0000256" key="5">
    <source>
        <dbReference type="PROSITE-ProRule" id="PRU00169"/>
    </source>
</evidence>
<dbReference type="Gene3D" id="3.40.50.2300">
    <property type="match status" value="1"/>
</dbReference>
<dbReference type="InterPro" id="IPR039420">
    <property type="entry name" value="WalR-like"/>
</dbReference>
<dbReference type="InterPro" id="IPR016032">
    <property type="entry name" value="Sig_transdc_resp-reg_C-effctor"/>
</dbReference>
<evidence type="ECO:0000259" key="6">
    <source>
        <dbReference type="PROSITE" id="PS50043"/>
    </source>
</evidence>
<keyword evidence="4" id="KW-0804">Transcription</keyword>
<evidence type="ECO:0000256" key="4">
    <source>
        <dbReference type="ARBA" id="ARBA00023163"/>
    </source>
</evidence>
<dbReference type="PANTHER" id="PTHR43214">
    <property type="entry name" value="TWO-COMPONENT RESPONSE REGULATOR"/>
    <property type="match status" value="1"/>
</dbReference>
<evidence type="ECO:0000259" key="7">
    <source>
        <dbReference type="PROSITE" id="PS50110"/>
    </source>
</evidence>
<keyword evidence="2" id="KW-0805">Transcription regulation</keyword>
<dbReference type="Proteomes" id="UP000186666">
    <property type="component" value="Unassembled WGS sequence"/>
</dbReference>
<feature type="modified residue" description="4-aspartylphosphate" evidence="5">
    <location>
        <position position="58"/>
    </location>
</feature>
<name>A0ABY1JMK6_9BACL</name>
<evidence type="ECO:0000256" key="2">
    <source>
        <dbReference type="ARBA" id="ARBA00023015"/>
    </source>
</evidence>
<reference evidence="8 9" key="1">
    <citation type="submission" date="2017-01" db="EMBL/GenBank/DDBJ databases">
        <authorList>
            <person name="Varghese N."/>
            <person name="Submissions S."/>
        </authorList>
    </citation>
    <scope>NUCLEOTIDE SEQUENCE [LARGE SCALE GENOMIC DNA]</scope>
    <source>
        <strain evidence="8 9">ATCC 23464</strain>
    </source>
</reference>
<dbReference type="InterPro" id="IPR011006">
    <property type="entry name" value="CheY-like_superfamily"/>
</dbReference>
<dbReference type="InterPro" id="IPR000792">
    <property type="entry name" value="Tscrpt_reg_LuxR_C"/>
</dbReference>
<dbReference type="SMART" id="SM00421">
    <property type="entry name" value="HTH_LUXR"/>
    <property type="match status" value="1"/>
</dbReference>
<comment type="caution">
    <text evidence="8">The sequence shown here is derived from an EMBL/GenBank/DDBJ whole genome shotgun (WGS) entry which is preliminary data.</text>
</comment>
<dbReference type="CDD" id="cd06170">
    <property type="entry name" value="LuxR_C_like"/>
    <property type="match status" value="1"/>
</dbReference>
<proteinExistence type="predicted"/>
<evidence type="ECO:0000313" key="8">
    <source>
        <dbReference type="EMBL" id="SIQ46478.1"/>
    </source>
</evidence>
<dbReference type="CDD" id="cd17535">
    <property type="entry name" value="REC_NarL-like"/>
    <property type="match status" value="1"/>
</dbReference>
<dbReference type="PANTHER" id="PTHR43214:SF24">
    <property type="entry name" value="TRANSCRIPTIONAL REGULATORY PROTEIN NARL-RELATED"/>
    <property type="match status" value="1"/>
</dbReference>
<dbReference type="PROSITE" id="PS50110">
    <property type="entry name" value="RESPONSE_REGULATORY"/>
    <property type="match status" value="1"/>
</dbReference>
<dbReference type="Pfam" id="PF00072">
    <property type="entry name" value="Response_reg"/>
    <property type="match status" value="1"/>
</dbReference>
<dbReference type="SUPFAM" id="SSF46894">
    <property type="entry name" value="C-terminal effector domain of the bipartite response regulators"/>
    <property type="match status" value="1"/>
</dbReference>
<accession>A0ABY1JMK6</accession>
<organism evidence="8 9">
    <name type="scientific">Paenibacillus macquariensis</name>
    <dbReference type="NCBI Taxonomy" id="948756"/>
    <lineage>
        <taxon>Bacteria</taxon>
        <taxon>Bacillati</taxon>
        <taxon>Bacillota</taxon>
        <taxon>Bacilli</taxon>
        <taxon>Bacillales</taxon>
        <taxon>Paenibacillaceae</taxon>
        <taxon>Paenibacillus</taxon>
    </lineage>
</organism>
<keyword evidence="3" id="KW-0238">DNA-binding</keyword>
<dbReference type="SMART" id="SM00448">
    <property type="entry name" value="REC"/>
    <property type="match status" value="1"/>
</dbReference>
<evidence type="ECO:0000256" key="1">
    <source>
        <dbReference type="ARBA" id="ARBA00022553"/>
    </source>
</evidence>
<feature type="domain" description="Response regulatory" evidence="7">
    <location>
        <begin position="7"/>
        <end position="123"/>
    </location>
</feature>
<evidence type="ECO:0000313" key="9">
    <source>
        <dbReference type="Proteomes" id="UP000186666"/>
    </source>
</evidence>
<protein>
    <submittedName>
        <fullName evidence="8">Two component transcriptional regulator, LuxR family</fullName>
    </submittedName>
</protein>